<name>A0A1R4HEK9_9GAMM</name>
<dbReference type="InterPro" id="IPR007404">
    <property type="entry name" value="YdjM-like"/>
</dbReference>
<accession>A0A1R4HEK9</accession>
<evidence type="ECO:0000256" key="1">
    <source>
        <dbReference type="SAM" id="Phobius"/>
    </source>
</evidence>
<evidence type="ECO:0008006" key="4">
    <source>
        <dbReference type="Google" id="ProtNLM"/>
    </source>
</evidence>
<dbReference type="RefSeq" id="WP_087144417.1">
    <property type="nucleotide sequence ID" value="NZ_FUKI01000134.1"/>
</dbReference>
<evidence type="ECO:0000313" key="2">
    <source>
        <dbReference type="EMBL" id="SJM94649.1"/>
    </source>
</evidence>
<reference evidence="3" key="1">
    <citation type="submission" date="2017-02" db="EMBL/GenBank/DDBJ databases">
        <authorList>
            <person name="Daims H."/>
        </authorList>
    </citation>
    <scope>NUCLEOTIDE SEQUENCE [LARGE SCALE GENOMIC DNA]</scope>
</reference>
<feature type="transmembrane region" description="Helical" evidence="1">
    <location>
        <begin position="51"/>
        <end position="69"/>
    </location>
</feature>
<gene>
    <name evidence="2" type="ORF">CRENPOLYSF1_570009</name>
</gene>
<dbReference type="AlphaFoldDB" id="A0A1R4HEK9"/>
<dbReference type="Proteomes" id="UP000195667">
    <property type="component" value="Unassembled WGS sequence"/>
</dbReference>
<keyword evidence="1" id="KW-0472">Membrane</keyword>
<feature type="transmembrane region" description="Helical" evidence="1">
    <location>
        <begin position="121"/>
        <end position="142"/>
    </location>
</feature>
<keyword evidence="1" id="KW-0812">Transmembrane</keyword>
<keyword evidence="1" id="KW-1133">Transmembrane helix</keyword>
<dbReference type="OrthoDB" id="5814398at2"/>
<organism evidence="2 3">
    <name type="scientific">Crenothrix polyspora</name>
    <dbReference type="NCBI Taxonomy" id="360316"/>
    <lineage>
        <taxon>Bacteria</taxon>
        <taxon>Pseudomonadati</taxon>
        <taxon>Pseudomonadota</taxon>
        <taxon>Gammaproteobacteria</taxon>
        <taxon>Methylococcales</taxon>
        <taxon>Crenotrichaceae</taxon>
        <taxon>Crenothrix</taxon>
    </lineage>
</organism>
<protein>
    <recommendedName>
        <fullName evidence="4">Membrane-bound metal-dependent hydrolase</fullName>
    </recommendedName>
</protein>
<dbReference type="Pfam" id="PF04307">
    <property type="entry name" value="YdjM"/>
    <property type="match status" value="1"/>
</dbReference>
<evidence type="ECO:0000313" key="3">
    <source>
        <dbReference type="Proteomes" id="UP000195667"/>
    </source>
</evidence>
<keyword evidence="3" id="KW-1185">Reference proteome</keyword>
<sequence length="174" mass="20091">MKWVNHIAIAGSIAAVWRPELVPVAILGATAPDWLEWALKSLRRRVRHRTVTHYVINWLLGLLFGLFIWDFHHAVTAFFAGGLLHVLCDALTVQGVPLGWWSDRRFNLFGGRLRTGQMGEYWVSGAVVVICFGLAAMTRHWGGDYSPFFWDWADYYQSGLIDGKEWKDNRFRWL</sequence>
<proteinExistence type="predicted"/>
<dbReference type="EMBL" id="FUKI01000134">
    <property type="protein sequence ID" value="SJM94649.1"/>
    <property type="molecule type" value="Genomic_DNA"/>
</dbReference>
<feature type="transmembrane region" description="Helical" evidence="1">
    <location>
        <begin position="75"/>
        <end position="100"/>
    </location>
</feature>